<dbReference type="Proteomes" id="UP001652741">
    <property type="component" value="Chromosome ssa25"/>
</dbReference>
<dbReference type="PANTHER" id="PTHR15963:SF1">
    <property type="entry name" value="CYTOHESIN-INTERACTING PROTEIN"/>
    <property type="match status" value="1"/>
</dbReference>
<keyword evidence="2" id="KW-0963">Cytoplasm</keyword>
<dbReference type="GO" id="GO:0005737">
    <property type="term" value="C:cytoplasm"/>
    <property type="evidence" value="ECO:0007669"/>
    <property type="project" value="UniProtKB-SubCell"/>
</dbReference>
<feature type="compositionally biased region" description="Polar residues" evidence="3">
    <location>
        <begin position="110"/>
        <end position="121"/>
    </location>
</feature>
<dbReference type="PANTHER" id="PTHR15963">
    <property type="entry name" value="GENERAL RECEPTOR FOR PHOSPHOINOSITIDES 1-ASSOCIATED SCAFFOLD PROTEIN-RELATED"/>
    <property type="match status" value="1"/>
</dbReference>
<comment type="subcellular location">
    <subcellularLocation>
        <location evidence="1">Cytoplasm</location>
    </subcellularLocation>
</comment>
<dbReference type="AlphaFoldDB" id="A0A1S3PLM9"/>
<feature type="region of interest" description="Disordered" evidence="3">
    <location>
        <begin position="277"/>
        <end position="299"/>
    </location>
</feature>
<evidence type="ECO:0000313" key="6">
    <source>
        <dbReference type="RefSeq" id="XP_014028580.1"/>
    </source>
</evidence>
<evidence type="ECO:0000256" key="3">
    <source>
        <dbReference type="SAM" id="MobiDB-lite"/>
    </source>
</evidence>
<feature type="compositionally biased region" description="Polar residues" evidence="3">
    <location>
        <begin position="290"/>
        <end position="299"/>
    </location>
</feature>
<evidence type="ECO:0000313" key="5">
    <source>
        <dbReference type="Proteomes" id="UP001652741"/>
    </source>
</evidence>
<dbReference type="Bgee" id="ENSSSAG00000076351">
    <property type="expression patterns" value="Expressed in head kidney and 21 other cell types or tissues"/>
</dbReference>
<dbReference type="KEGG" id="sasa:106586170"/>
<dbReference type="InterPro" id="IPR001478">
    <property type="entry name" value="PDZ"/>
</dbReference>
<dbReference type="PROSITE" id="PS50106">
    <property type="entry name" value="PDZ"/>
    <property type="match status" value="1"/>
</dbReference>
<feature type="compositionally biased region" description="Low complexity" evidence="3">
    <location>
        <begin position="343"/>
        <end position="365"/>
    </location>
</feature>
<gene>
    <name evidence="6" type="primary">LOC106586170</name>
</gene>
<name>A0A1S3PLM9_SALSA</name>
<sequence length="408" mass="45112">MVWISALTHLLSAAQQGRDTPHTTQAELLYGTICSRAAIWCCEERALHSTMQSTMNLNRLLRQGSQDSYIMEGSLRKKGRLWYQHSLKEPHNKTSQNGGTTPGTLPRGWKQSNRARSNSLVDYTDPQRTTIMLQKQDNETFGFEIQTYGMQLKKSMAVEMCTFVCKVQEDSSAESAGLTAGDVIVTINGVSIEGSSHQRIVDLIRESTNLLRMETVCGTAVKRIELEKKMSLLKQTLREKRVELQVLTLQEKCLMRGNLNDSSLHPSMDSLISPMSLSGHSGHRGHRFSSDSSCQSGMTEDSDLASVFGDLGSPSPCSVASPDDICFFSRDFTEEGPPRPPASLSRTRSGSLTSRSSSLSSPSPTWDASRASSSLFGTLPRKARRASVRKHILKFIPGFNHSVEEEDT</sequence>
<protein>
    <submittedName>
        <fullName evidence="6">Cytohesin-interacting protein</fullName>
    </submittedName>
</protein>
<evidence type="ECO:0000259" key="4">
    <source>
        <dbReference type="PROSITE" id="PS50106"/>
    </source>
</evidence>
<dbReference type="SMART" id="SM00228">
    <property type="entry name" value="PDZ"/>
    <property type="match status" value="1"/>
</dbReference>
<accession>A0A1S3PLM9</accession>
<evidence type="ECO:0000256" key="1">
    <source>
        <dbReference type="ARBA" id="ARBA00004496"/>
    </source>
</evidence>
<dbReference type="InterPro" id="IPR036034">
    <property type="entry name" value="PDZ_sf"/>
</dbReference>
<keyword evidence="5" id="KW-1185">Reference proteome</keyword>
<evidence type="ECO:0000256" key="2">
    <source>
        <dbReference type="ARBA" id="ARBA00022490"/>
    </source>
</evidence>
<feature type="region of interest" description="Disordered" evidence="3">
    <location>
        <begin position="330"/>
        <end position="382"/>
    </location>
</feature>
<proteinExistence type="predicted"/>
<dbReference type="OrthoDB" id="10041077at2759"/>
<dbReference type="SUPFAM" id="SSF50156">
    <property type="entry name" value="PDZ domain-like"/>
    <property type="match status" value="1"/>
</dbReference>
<dbReference type="InterPro" id="IPR052122">
    <property type="entry name" value="Intracell_Traff_Signaling_Reg"/>
</dbReference>
<dbReference type="CDD" id="cd06713">
    <property type="entry name" value="PDZ_tamalin_CYTIP-like"/>
    <property type="match status" value="1"/>
</dbReference>
<dbReference type="PaxDb" id="8030-ENSSSAP00000105558"/>
<dbReference type="STRING" id="8030.ENSSSAP00000105558"/>
<organism evidence="5 6">
    <name type="scientific">Salmo salar</name>
    <name type="common">Atlantic salmon</name>
    <dbReference type="NCBI Taxonomy" id="8030"/>
    <lineage>
        <taxon>Eukaryota</taxon>
        <taxon>Metazoa</taxon>
        <taxon>Chordata</taxon>
        <taxon>Craniata</taxon>
        <taxon>Vertebrata</taxon>
        <taxon>Euteleostomi</taxon>
        <taxon>Actinopterygii</taxon>
        <taxon>Neopterygii</taxon>
        <taxon>Teleostei</taxon>
        <taxon>Protacanthopterygii</taxon>
        <taxon>Salmoniformes</taxon>
        <taxon>Salmonidae</taxon>
        <taxon>Salmoninae</taxon>
        <taxon>Salmo</taxon>
    </lineage>
</organism>
<dbReference type="GeneID" id="106586170"/>
<feature type="region of interest" description="Disordered" evidence="3">
    <location>
        <begin position="88"/>
        <end position="121"/>
    </location>
</feature>
<dbReference type="Pfam" id="PF00595">
    <property type="entry name" value="PDZ"/>
    <property type="match status" value="1"/>
</dbReference>
<feature type="domain" description="PDZ" evidence="4">
    <location>
        <begin position="130"/>
        <end position="213"/>
    </location>
</feature>
<feature type="compositionally biased region" description="Polar residues" evidence="3">
    <location>
        <begin position="93"/>
        <end position="103"/>
    </location>
</feature>
<dbReference type="Gene3D" id="2.30.42.10">
    <property type="match status" value="1"/>
</dbReference>
<dbReference type="RefSeq" id="XP_014028580.1">
    <property type="nucleotide sequence ID" value="XM_014173105.2"/>
</dbReference>
<reference evidence="6" key="1">
    <citation type="submission" date="2025-08" db="UniProtKB">
        <authorList>
            <consortium name="RefSeq"/>
        </authorList>
    </citation>
    <scope>IDENTIFICATION</scope>
</reference>